<evidence type="ECO:0000256" key="2">
    <source>
        <dbReference type="ARBA" id="ARBA00023125"/>
    </source>
</evidence>
<evidence type="ECO:0000256" key="1">
    <source>
        <dbReference type="ARBA" id="ARBA00023015"/>
    </source>
</evidence>
<dbReference type="InterPro" id="IPR009057">
    <property type="entry name" value="Homeodomain-like_sf"/>
</dbReference>
<dbReference type="PANTHER" id="PTHR30055:SF234">
    <property type="entry name" value="HTH-TYPE TRANSCRIPTIONAL REGULATOR BETI"/>
    <property type="match status" value="1"/>
</dbReference>
<dbReference type="PANTHER" id="PTHR30055">
    <property type="entry name" value="HTH-TYPE TRANSCRIPTIONAL REGULATOR RUTR"/>
    <property type="match status" value="1"/>
</dbReference>
<dbReference type="InterPro" id="IPR001647">
    <property type="entry name" value="HTH_TetR"/>
</dbReference>
<proteinExistence type="predicted"/>
<dbReference type="AlphaFoldDB" id="A0A495IAC0"/>
<dbReference type="PRINTS" id="PR00455">
    <property type="entry name" value="HTHTETR"/>
</dbReference>
<dbReference type="OrthoDB" id="3691941at2"/>
<feature type="domain" description="HTH tetR-type" evidence="5">
    <location>
        <begin position="17"/>
        <end position="77"/>
    </location>
</feature>
<feature type="DNA-binding region" description="H-T-H motif" evidence="4">
    <location>
        <begin position="40"/>
        <end position="59"/>
    </location>
</feature>
<dbReference type="InterPro" id="IPR050109">
    <property type="entry name" value="HTH-type_TetR-like_transc_reg"/>
</dbReference>
<dbReference type="GO" id="GO:0000976">
    <property type="term" value="F:transcription cis-regulatory region binding"/>
    <property type="evidence" value="ECO:0007669"/>
    <property type="project" value="TreeGrafter"/>
</dbReference>
<dbReference type="Pfam" id="PF00440">
    <property type="entry name" value="TetR_N"/>
    <property type="match status" value="1"/>
</dbReference>
<protein>
    <submittedName>
        <fullName evidence="6">TetR family transcriptional regulator</fullName>
    </submittedName>
</protein>
<evidence type="ECO:0000313" key="7">
    <source>
        <dbReference type="Proteomes" id="UP000280008"/>
    </source>
</evidence>
<gene>
    <name evidence="6" type="ORF">C8E83_0041</name>
</gene>
<evidence type="ECO:0000313" key="6">
    <source>
        <dbReference type="EMBL" id="RKR72959.1"/>
    </source>
</evidence>
<keyword evidence="3" id="KW-0804">Transcription</keyword>
<dbReference type="PROSITE" id="PS50977">
    <property type="entry name" value="HTH_TETR_2"/>
    <property type="match status" value="1"/>
</dbReference>
<evidence type="ECO:0000256" key="4">
    <source>
        <dbReference type="PROSITE-ProRule" id="PRU00335"/>
    </source>
</evidence>
<organism evidence="6 7">
    <name type="scientific">Frondihabitans australicus</name>
    <dbReference type="NCBI Taxonomy" id="386892"/>
    <lineage>
        <taxon>Bacteria</taxon>
        <taxon>Bacillati</taxon>
        <taxon>Actinomycetota</taxon>
        <taxon>Actinomycetes</taxon>
        <taxon>Micrococcales</taxon>
        <taxon>Microbacteriaceae</taxon>
        <taxon>Frondihabitans</taxon>
    </lineage>
</organism>
<name>A0A495IAC0_9MICO</name>
<keyword evidence="7" id="KW-1185">Reference proteome</keyword>
<dbReference type="GO" id="GO:0003700">
    <property type="term" value="F:DNA-binding transcription factor activity"/>
    <property type="evidence" value="ECO:0007669"/>
    <property type="project" value="TreeGrafter"/>
</dbReference>
<dbReference type="RefSeq" id="WP_121367880.1">
    <property type="nucleotide sequence ID" value="NZ_RBKS01000001.1"/>
</dbReference>
<dbReference type="Proteomes" id="UP000280008">
    <property type="component" value="Unassembled WGS sequence"/>
</dbReference>
<keyword evidence="2 4" id="KW-0238">DNA-binding</keyword>
<accession>A0A495IAC0</accession>
<dbReference type="SUPFAM" id="SSF46689">
    <property type="entry name" value="Homeodomain-like"/>
    <property type="match status" value="1"/>
</dbReference>
<dbReference type="EMBL" id="RBKS01000001">
    <property type="protein sequence ID" value="RKR72959.1"/>
    <property type="molecule type" value="Genomic_DNA"/>
</dbReference>
<evidence type="ECO:0000256" key="3">
    <source>
        <dbReference type="ARBA" id="ARBA00023163"/>
    </source>
</evidence>
<reference evidence="6 7" key="1">
    <citation type="submission" date="2018-10" db="EMBL/GenBank/DDBJ databases">
        <title>Sequencing the genomes of 1000 actinobacteria strains.</title>
        <authorList>
            <person name="Klenk H.-P."/>
        </authorList>
    </citation>
    <scope>NUCLEOTIDE SEQUENCE [LARGE SCALE GENOMIC DNA]</scope>
    <source>
        <strain evidence="6 7">DSM 17894</strain>
    </source>
</reference>
<dbReference type="Gene3D" id="1.10.357.10">
    <property type="entry name" value="Tetracycline Repressor, domain 2"/>
    <property type="match status" value="1"/>
</dbReference>
<evidence type="ECO:0000259" key="5">
    <source>
        <dbReference type="PROSITE" id="PS50977"/>
    </source>
</evidence>
<comment type="caution">
    <text evidence="6">The sequence shown here is derived from an EMBL/GenBank/DDBJ whole genome shotgun (WGS) entry which is preliminary data.</text>
</comment>
<sequence>MTSTDLPSGTTGRLSAADRREQILAAATVVFGENGYAGATTDQVAQAAGISQPYVVRMFGTKQKLFLEVMNGALGALLERFRAALPDPGDGTILEKRLGAAYIDLVDRAGVHRTLLQAFVSGNDPVIGDAAREGFVSIYRFLRDEAHFEPAQVSEFLGYGMLLSVLLGIELPRTFGKSADADELMLAAFGEKCREVLDVAGPSARRV</sequence>
<keyword evidence="1" id="KW-0805">Transcription regulation</keyword>